<evidence type="ECO:0000256" key="1">
    <source>
        <dbReference type="SAM" id="Phobius"/>
    </source>
</evidence>
<accession>A0A4Y8Q1E0</accession>
<keyword evidence="1" id="KW-0472">Membrane</keyword>
<reference evidence="2 3" key="1">
    <citation type="submission" date="2017-03" db="EMBL/GenBank/DDBJ databases">
        <title>Isolation of Levoglucosan Utilizing Bacteria.</title>
        <authorList>
            <person name="Arya A.S."/>
        </authorList>
    </citation>
    <scope>NUCLEOTIDE SEQUENCE [LARGE SCALE GENOMIC DNA]</scope>
    <source>
        <strain evidence="2 3">MEC069</strain>
    </source>
</reference>
<gene>
    <name evidence="2" type="ORF">B5M42_11995</name>
</gene>
<keyword evidence="3" id="KW-1185">Reference proteome</keyword>
<dbReference type="EMBL" id="MYFO01000013">
    <property type="protein sequence ID" value="TFE87541.1"/>
    <property type="molecule type" value="Genomic_DNA"/>
</dbReference>
<evidence type="ECO:0000313" key="2">
    <source>
        <dbReference type="EMBL" id="TFE87541.1"/>
    </source>
</evidence>
<name>A0A4Y8Q1E0_9BACL</name>
<evidence type="ECO:0000313" key="3">
    <source>
        <dbReference type="Proteomes" id="UP000298246"/>
    </source>
</evidence>
<dbReference type="AlphaFoldDB" id="A0A4Y8Q1E0"/>
<dbReference type="RefSeq" id="WP_134753081.1">
    <property type="nucleotide sequence ID" value="NZ_MYFO02000010.1"/>
</dbReference>
<organism evidence="2 3">
    <name type="scientific">Paenibacillus athensensis</name>
    <dbReference type="NCBI Taxonomy" id="1967502"/>
    <lineage>
        <taxon>Bacteria</taxon>
        <taxon>Bacillati</taxon>
        <taxon>Bacillota</taxon>
        <taxon>Bacilli</taxon>
        <taxon>Bacillales</taxon>
        <taxon>Paenibacillaceae</taxon>
        <taxon>Paenibacillus</taxon>
    </lineage>
</organism>
<proteinExistence type="predicted"/>
<dbReference type="Proteomes" id="UP000298246">
    <property type="component" value="Unassembled WGS sequence"/>
</dbReference>
<feature type="transmembrane region" description="Helical" evidence="1">
    <location>
        <begin position="6"/>
        <end position="25"/>
    </location>
</feature>
<sequence length="151" mass="16965">MEKGNGWIVLILFIVLIMVALGRFGRWLEKPPKRRLPVPAAGDIPQTDVVELLEGAGFDVLAGKTKLPITIAVNGEATLASQLYIDYLAAREEKLYVVRLARERVPIDWAAGSSVREKLLPYSLIYPETEGVLYVDMEQRKIKIITFQIEV</sequence>
<protein>
    <submittedName>
        <fullName evidence="2">Uncharacterized protein</fullName>
    </submittedName>
</protein>
<dbReference type="OrthoDB" id="2988117at2"/>
<keyword evidence="1" id="KW-1133">Transmembrane helix</keyword>
<keyword evidence="1" id="KW-0812">Transmembrane</keyword>
<comment type="caution">
    <text evidence="2">The sequence shown here is derived from an EMBL/GenBank/DDBJ whole genome shotgun (WGS) entry which is preliminary data.</text>
</comment>